<dbReference type="PaxDb" id="3880-AES73055"/>
<dbReference type="HOGENOM" id="CLU_004676_1_0_1"/>
<dbReference type="InterPro" id="IPR024593">
    <property type="entry name" value="DUF3444"/>
</dbReference>
<reference evidence="3 6" key="1">
    <citation type="journal article" date="2011" name="Nature">
        <title>The Medicago genome provides insight into the evolution of rhizobial symbioses.</title>
        <authorList>
            <person name="Young N.D."/>
            <person name="Debelle F."/>
            <person name="Oldroyd G.E."/>
            <person name="Geurts R."/>
            <person name="Cannon S.B."/>
            <person name="Udvardi M.K."/>
            <person name="Benedito V.A."/>
            <person name="Mayer K.F."/>
            <person name="Gouzy J."/>
            <person name="Schoof H."/>
            <person name="Van de Peer Y."/>
            <person name="Proost S."/>
            <person name="Cook D.R."/>
            <person name="Meyers B.C."/>
            <person name="Spannagl M."/>
            <person name="Cheung F."/>
            <person name="De Mita S."/>
            <person name="Krishnakumar V."/>
            <person name="Gundlach H."/>
            <person name="Zhou S."/>
            <person name="Mudge J."/>
            <person name="Bharti A.K."/>
            <person name="Murray J.D."/>
            <person name="Naoumkina M.A."/>
            <person name="Rosen B."/>
            <person name="Silverstein K.A."/>
            <person name="Tang H."/>
            <person name="Rombauts S."/>
            <person name="Zhao P.X."/>
            <person name="Zhou P."/>
            <person name="Barbe V."/>
            <person name="Bardou P."/>
            <person name="Bechner M."/>
            <person name="Bellec A."/>
            <person name="Berger A."/>
            <person name="Berges H."/>
            <person name="Bidwell S."/>
            <person name="Bisseling T."/>
            <person name="Choisne N."/>
            <person name="Couloux A."/>
            <person name="Denny R."/>
            <person name="Deshpande S."/>
            <person name="Dai X."/>
            <person name="Doyle J.J."/>
            <person name="Dudez A.M."/>
            <person name="Farmer A.D."/>
            <person name="Fouteau S."/>
            <person name="Franken C."/>
            <person name="Gibelin C."/>
            <person name="Gish J."/>
            <person name="Goldstein S."/>
            <person name="Gonzalez A.J."/>
            <person name="Green P.J."/>
            <person name="Hallab A."/>
            <person name="Hartog M."/>
            <person name="Hua A."/>
            <person name="Humphray S.J."/>
            <person name="Jeong D.H."/>
            <person name="Jing Y."/>
            <person name="Jocker A."/>
            <person name="Kenton S.M."/>
            <person name="Kim D.J."/>
            <person name="Klee K."/>
            <person name="Lai H."/>
            <person name="Lang C."/>
            <person name="Lin S."/>
            <person name="Macmil S.L."/>
            <person name="Magdelenat G."/>
            <person name="Matthews L."/>
            <person name="McCorrison J."/>
            <person name="Monaghan E.L."/>
            <person name="Mun J.H."/>
            <person name="Najar F.Z."/>
            <person name="Nicholson C."/>
            <person name="Noirot C."/>
            <person name="O'Bleness M."/>
            <person name="Paule C.R."/>
            <person name="Poulain J."/>
            <person name="Prion F."/>
            <person name="Qin B."/>
            <person name="Qu C."/>
            <person name="Retzel E.F."/>
            <person name="Riddle C."/>
            <person name="Sallet E."/>
            <person name="Samain S."/>
            <person name="Samson N."/>
            <person name="Sanders I."/>
            <person name="Saurat O."/>
            <person name="Scarpelli C."/>
            <person name="Schiex T."/>
            <person name="Segurens B."/>
            <person name="Severin A.J."/>
            <person name="Sherrier D.J."/>
            <person name="Shi R."/>
            <person name="Sims S."/>
            <person name="Singer S.R."/>
            <person name="Sinharoy S."/>
            <person name="Sterck L."/>
            <person name="Viollet A."/>
            <person name="Wang B.B."/>
            <person name="Wang K."/>
            <person name="Wang M."/>
            <person name="Wang X."/>
            <person name="Warfsmann J."/>
            <person name="Weissenbach J."/>
            <person name="White D.D."/>
            <person name="White J.D."/>
            <person name="Wiley G.B."/>
            <person name="Wincker P."/>
            <person name="Xing Y."/>
            <person name="Yang L."/>
            <person name="Yao Z."/>
            <person name="Ying F."/>
            <person name="Zhai J."/>
            <person name="Zhou L."/>
            <person name="Zuber A."/>
            <person name="Denarie J."/>
            <person name="Dixon R.A."/>
            <person name="May G.D."/>
            <person name="Schwartz D.C."/>
            <person name="Rogers J."/>
            <person name="Quetier F."/>
            <person name="Town C.D."/>
            <person name="Roe B.A."/>
        </authorList>
    </citation>
    <scope>NUCLEOTIDE SEQUENCE [LARGE SCALE GENOMIC DNA]</scope>
    <source>
        <strain evidence="3">A17</strain>
        <strain evidence="5 6">cv. Jemalong A17</strain>
    </source>
</reference>
<evidence type="ECO:0000313" key="6">
    <source>
        <dbReference type="Proteomes" id="UP000002051"/>
    </source>
</evidence>
<feature type="compositionally biased region" description="Polar residues" evidence="1">
    <location>
        <begin position="291"/>
        <end position="312"/>
    </location>
</feature>
<dbReference type="EMBL" id="PSQE01000003">
    <property type="protein sequence ID" value="RHN70121.1"/>
    <property type="molecule type" value="Genomic_DNA"/>
</dbReference>
<keyword evidence="6" id="KW-1185">Reference proteome</keyword>
<dbReference type="PANTHER" id="PTHR44137:SF51">
    <property type="entry name" value="MOLECULAR CHAPERONE HSP40_DNAJ FAMILY PROTEIN"/>
    <property type="match status" value="1"/>
</dbReference>
<dbReference type="Gene3D" id="1.10.287.110">
    <property type="entry name" value="DnaJ domain"/>
    <property type="match status" value="1"/>
</dbReference>
<proteinExistence type="predicted"/>
<dbReference type="PRINTS" id="PR00625">
    <property type="entry name" value="JDOMAIN"/>
</dbReference>
<dbReference type="InterPro" id="IPR036869">
    <property type="entry name" value="J_dom_sf"/>
</dbReference>
<dbReference type="InterPro" id="IPR001623">
    <property type="entry name" value="DnaJ_domain"/>
</dbReference>
<reference evidence="3 6" key="2">
    <citation type="journal article" date="2014" name="BMC Genomics">
        <title>An improved genome release (version Mt4.0) for the model legume Medicago truncatula.</title>
        <authorList>
            <person name="Tang H."/>
            <person name="Krishnakumar V."/>
            <person name="Bidwell S."/>
            <person name="Rosen B."/>
            <person name="Chan A."/>
            <person name="Zhou S."/>
            <person name="Gentzbittel L."/>
            <person name="Childs K.L."/>
            <person name="Yandell M."/>
            <person name="Gundlach H."/>
            <person name="Mayer K.F."/>
            <person name="Schwartz D.C."/>
            <person name="Town C.D."/>
        </authorList>
    </citation>
    <scope>GENOME REANNOTATION</scope>
    <source>
        <strain evidence="5 6">cv. Jemalong A17</strain>
    </source>
</reference>
<dbReference type="Proteomes" id="UP000002051">
    <property type="component" value="Chromosome 3"/>
</dbReference>
<dbReference type="SUPFAM" id="SSF46565">
    <property type="entry name" value="Chaperone J-domain"/>
    <property type="match status" value="1"/>
</dbReference>
<organism evidence="3 6">
    <name type="scientific">Medicago truncatula</name>
    <name type="common">Barrel medic</name>
    <name type="synonym">Medicago tribuloides</name>
    <dbReference type="NCBI Taxonomy" id="3880"/>
    <lineage>
        <taxon>Eukaryota</taxon>
        <taxon>Viridiplantae</taxon>
        <taxon>Streptophyta</taxon>
        <taxon>Embryophyta</taxon>
        <taxon>Tracheophyta</taxon>
        <taxon>Spermatophyta</taxon>
        <taxon>Magnoliopsida</taxon>
        <taxon>eudicotyledons</taxon>
        <taxon>Gunneridae</taxon>
        <taxon>Pentapetalae</taxon>
        <taxon>rosids</taxon>
        <taxon>fabids</taxon>
        <taxon>Fabales</taxon>
        <taxon>Fabaceae</taxon>
        <taxon>Papilionoideae</taxon>
        <taxon>50 kb inversion clade</taxon>
        <taxon>NPAAA clade</taxon>
        <taxon>Hologalegina</taxon>
        <taxon>IRL clade</taxon>
        <taxon>Trifolieae</taxon>
        <taxon>Medicago</taxon>
    </lineage>
</organism>
<evidence type="ECO:0000313" key="3">
    <source>
        <dbReference type="EMBL" id="AES73055.2"/>
    </source>
</evidence>
<reference evidence="4" key="4">
    <citation type="journal article" date="2018" name="Nat. Plants">
        <title>Whole-genome landscape of Medicago truncatula symbiotic genes.</title>
        <authorList>
            <person name="Pecrix Y."/>
            <person name="Gamas P."/>
            <person name="Carrere S."/>
        </authorList>
    </citation>
    <scope>NUCLEOTIDE SEQUENCE</scope>
    <source>
        <tissue evidence="4">Leaves</tissue>
    </source>
</reference>
<reference evidence="5" key="3">
    <citation type="submission" date="2015-04" db="UniProtKB">
        <authorList>
            <consortium name="EnsemblPlants"/>
        </authorList>
    </citation>
    <scope>IDENTIFICATION</scope>
    <source>
        <strain evidence="5">cv. Jemalong A17</strain>
    </source>
</reference>
<dbReference type="Gramene" id="rna18673">
    <property type="protein sequence ID" value="RHN70121.1"/>
    <property type="gene ID" value="gene18673"/>
</dbReference>
<keyword evidence="3" id="KW-0346">Stress response</keyword>
<dbReference type="Pfam" id="PF23551">
    <property type="entry name" value="Zn_ribbon_20"/>
    <property type="match status" value="1"/>
</dbReference>
<name>G7J3W0_MEDTR</name>
<evidence type="ECO:0000256" key="1">
    <source>
        <dbReference type="SAM" id="MobiDB-lite"/>
    </source>
</evidence>
<dbReference type="SMART" id="SM00271">
    <property type="entry name" value="DnaJ"/>
    <property type="match status" value="1"/>
</dbReference>
<accession>A0A0C3VNV8</accession>
<dbReference type="PROSITE" id="PS50076">
    <property type="entry name" value="DNAJ_2"/>
    <property type="match status" value="1"/>
</dbReference>
<dbReference type="OrthoDB" id="66964at2759"/>
<dbReference type="Pfam" id="PF00226">
    <property type="entry name" value="DnaJ"/>
    <property type="match status" value="1"/>
</dbReference>
<feature type="region of interest" description="Disordered" evidence="1">
    <location>
        <begin position="197"/>
        <end position="217"/>
    </location>
</feature>
<dbReference type="Pfam" id="PF11926">
    <property type="entry name" value="DUF3444"/>
    <property type="match status" value="1"/>
</dbReference>
<evidence type="ECO:0000313" key="4">
    <source>
        <dbReference type="EMBL" id="RHN70121.1"/>
    </source>
</evidence>
<dbReference type="EnsemblPlants" id="AES73055">
    <property type="protein sequence ID" value="AES73055"/>
    <property type="gene ID" value="MTR_3g099170"/>
</dbReference>
<dbReference type="KEGG" id="mtr:11421300"/>
<dbReference type="InterPro" id="IPR056988">
    <property type="entry name" value="Zn_ribbon_pln"/>
</dbReference>
<sequence length="823" mass="91982">MVISSDPEKTNNPHMGFKKDNALNVKEMAEKMILQKDFGVARLLARRARSLDPNNDDLPQLLETIDVYLAAEERVGAEVDWYKILGAQPLDDDETIRKCYKKMAFKLHPDKNKSVGADGAFSLVAEAWTILSDKDKRATYDQKYRLAIRGIPVGIPPNPIPASQNSLFNTVNLGERPSVPGGQNGLFNAVNRNDRDRMSAAHTSPTPRPPAPASHNGLFNAAIQKNRDHMSAAHTNSSPRAPPKSDTFWTVCSLCSTKYEYLATYRNCNLVCGRCKKPFYASEIPAPSVRKNASSTSRPSQMKQQSFNSTGLDRNCHVPSRTPMSAVNSSLGSGAFSMPGGLSSVPTSVSTAGGVPGLFMRPSANLKRKHEDSAPVMREEIHFGKTHAVERTVAGSAFQSSGKKRCTGEHKVDGARRDVETEMASKKGMNSTNGFGSLKISFDAGKVSAAGNSRRNGISYMSQQQMKNILAEKAQKLIRKKLDEWKESRRKLDEWKEIRKKLDERYPSSISKNTVPEVRVKPGPKEIVKSENKNKPISADSEANVSVSMTVPDPDFHDFDGDRIEDSFGENQVWAVYDDEDGMPRYYVFIHSVISKDPFQMKISWLSSKTNDELAPIEWVSNGFPKTTGDLRLGKRATSNTLNSFSHRVKWTKGSRGLIHIYPKKGDVWALFRNWSLDWDVTTNDDIIHQYNMVEVLEDYSEEHGVNVAPLVKVAGFKTVFRQNADPRKIRNIPRAEMFRFSHQVPSYLLTGQEGDNAPKGCLELDPASTPMELLQVITDAPTQEDSAEDVWRKKVDGAQEGKAWPENLVVYKRQRLKEKREQ</sequence>
<dbReference type="AlphaFoldDB" id="G7J3W0"/>
<dbReference type="PANTHER" id="PTHR44137">
    <property type="entry name" value="BNAC03G44070D PROTEIN"/>
    <property type="match status" value="1"/>
</dbReference>
<dbReference type="CDD" id="cd06257">
    <property type="entry name" value="DnaJ"/>
    <property type="match status" value="1"/>
</dbReference>
<feature type="domain" description="J" evidence="2">
    <location>
        <begin position="80"/>
        <end position="144"/>
    </location>
</feature>
<dbReference type="Proteomes" id="UP000265566">
    <property type="component" value="Chromosome 3"/>
</dbReference>
<protein>
    <submittedName>
        <fullName evidence="3">DnaJ heat shock amino-terminal domain protein</fullName>
    </submittedName>
    <submittedName>
        <fullName evidence="4">Putative DnaJ domain-containing protein</fullName>
    </submittedName>
</protein>
<dbReference type="eggNOG" id="ENOG502R0CR">
    <property type="taxonomic scope" value="Eukaryota"/>
</dbReference>
<evidence type="ECO:0000313" key="5">
    <source>
        <dbReference type="EnsemblPlants" id="AES73055"/>
    </source>
</evidence>
<dbReference type="STRING" id="3880.G7J3W0"/>
<dbReference type="EMBL" id="CM001219">
    <property type="protein sequence ID" value="AES73055.2"/>
    <property type="molecule type" value="Genomic_DNA"/>
</dbReference>
<evidence type="ECO:0000259" key="2">
    <source>
        <dbReference type="PROSITE" id="PS50076"/>
    </source>
</evidence>
<accession>G7J3W0</accession>
<feature type="region of interest" description="Disordered" evidence="1">
    <location>
        <begin position="287"/>
        <end position="317"/>
    </location>
</feature>
<gene>
    <name evidence="5" type="primary">11421300</name>
    <name evidence="3" type="ordered locus">MTR_3g099170</name>
    <name evidence="4" type="ORF">MtrunA17_Chr3g0132181</name>
</gene>